<organism evidence="2">
    <name type="scientific">Turritis glabra</name>
    <name type="common">Tower mustard</name>
    <name type="synonym">Arabis glabra</name>
    <dbReference type="NCBI Taxonomy" id="63678"/>
    <lineage>
        <taxon>Eukaryota</taxon>
        <taxon>Viridiplantae</taxon>
        <taxon>Streptophyta</taxon>
        <taxon>Embryophyta</taxon>
        <taxon>Tracheophyta</taxon>
        <taxon>Spermatophyta</taxon>
        <taxon>Magnoliopsida</taxon>
        <taxon>eudicotyledons</taxon>
        <taxon>Gunneridae</taxon>
        <taxon>Pentapetalae</taxon>
        <taxon>rosids</taxon>
        <taxon>malvids</taxon>
        <taxon>Brassicales</taxon>
        <taxon>Brassicaceae</taxon>
        <taxon>Turritideae</taxon>
        <taxon>Turritis</taxon>
    </lineage>
</organism>
<protein>
    <submittedName>
        <fullName evidence="2">ORF170 protein</fullName>
    </submittedName>
</protein>
<dbReference type="AlphaFoldDB" id="A0A5H2UYC0"/>
<keyword evidence="2" id="KW-0496">Mitochondrion</keyword>
<name>A0A5H2UYC0_TURGL</name>
<feature type="domain" description="Reverse transcriptase Ty1/copia-type" evidence="1">
    <location>
        <begin position="54"/>
        <end position="128"/>
    </location>
</feature>
<sequence length="170" mass="19402">MLTRSKAGINKLNPKYSLTITTTIKKEPKSVISALKDPGWCQAMQEELDALSRNKTWILVPPPVNQNILGCKWVFKTKLHSDGTLDRLKARLVAKGFHQEEGIDFVETYSPVVRTATIRTILNVAQQLEVGQSINWMFKMHFSMGIFKKKFICINLLVLRILFIHPMCVC</sequence>
<evidence type="ECO:0000259" key="1">
    <source>
        <dbReference type="Pfam" id="PF07727"/>
    </source>
</evidence>
<dbReference type="InterPro" id="IPR013103">
    <property type="entry name" value="RVT_2"/>
</dbReference>
<dbReference type="EMBL" id="LC325489">
    <property type="protein sequence ID" value="BBB05440.1"/>
    <property type="molecule type" value="Genomic_DNA"/>
</dbReference>
<accession>A0A5H2UYC0</accession>
<reference evidence="2" key="1">
    <citation type="submission" date="2024-06" db="EMBL/GenBank/DDBJ databases">
        <title>Organellar genome sequences of Turritis glabra.</title>
        <authorList>
            <person name="Kawabe A."/>
        </authorList>
    </citation>
    <scope>NUCLEOTIDE SEQUENCE</scope>
    <source>
        <strain evidence="2">OhmiShirahama</strain>
    </source>
</reference>
<proteinExistence type="predicted"/>
<geneLocation type="mitochondrion" evidence="2"/>
<evidence type="ECO:0000313" key="2">
    <source>
        <dbReference type="EMBL" id="BBB05440.1"/>
    </source>
</evidence>
<dbReference type="Pfam" id="PF07727">
    <property type="entry name" value="RVT_2"/>
    <property type="match status" value="1"/>
</dbReference>